<gene>
    <name evidence="8" type="ORF">SAMN04488239_102140</name>
</gene>
<dbReference type="Gene3D" id="2.60.40.10">
    <property type="entry name" value="Immunoglobulins"/>
    <property type="match status" value="1"/>
</dbReference>
<dbReference type="GO" id="GO:0030246">
    <property type="term" value="F:carbohydrate binding"/>
    <property type="evidence" value="ECO:0007669"/>
    <property type="project" value="InterPro"/>
</dbReference>
<comment type="subcellular location">
    <subcellularLocation>
        <location evidence="1">Periplasm</location>
    </subcellularLocation>
</comment>
<dbReference type="PANTHER" id="PTHR30504">
    <property type="entry name" value="GLUCANS BIOSYNTHESIS PROTEIN"/>
    <property type="match status" value="1"/>
</dbReference>
<dbReference type="Pfam" id="PF04349">
    <property type="entry name" value="MdoG"/>
    <property type="match status" value="1"/>
</dbReference>
<keyword evidence="9" id="KW-1185">Reference proteome</keyword>
<protein>
    <submittedName>
        <fullName evidence="8">Glucans biosynthesis protein</fullName>
    </submittedName>
</protein>
<dbReference type="InterPro" id="IPR006311">
    <property type="entry name" value="TAT_signal"/>
</dbReference>
<sequence>MTLSRRSFLASVSLLALAPGAFAATPAEPFDREMVKAMARDLASRDYQMRADVPDAWKALTYEQYRSIRFRIDHGLWAGTETPFSVDFFAPGLYFPRAVQIHSVENGMSRLVGFDLSMFDKGPEVPTLPADENLGFSGLRLRTEMHRPGETDEFCVFQGASYFRAIGLYENYGLSARGLALKTGDPDGEEFPEFIRFWLERPAPGQRNMIVHALMDSPSVTGAYRFDITAGEDCVMEVEATLFPREELTHAGLGALTSMFLFDASNHMRFDDFRPAVHDSNGLLIRNGAGEVIWRPLANPRALQVSSFVDQTPRGFGLMQRARAFSDFADLEANYHRRPGLWVKPMGDWGKGAVTLVEIPADQEIYDNIVAYWRPAQPYAAGSEVSLAYRLTWGEEPYRTPLPRVIRTAMGENTFGEGRLVVIDFEASPLFDDLETLEAVVQSPHAGTAPPILQRNPDTGGARLAFSFVPEGEGPVELRAELRRDNEPASEVWLYRWTA</sequence>
<dbReference type="PIRSF" id="PIRSF006281">
    <property type="entry name" value="MdoG"/>
    <property type="match status" value="1"/>
</dbReference>
<comment type="similarity">
    <text evidence="3">Belongs to the OpgD/OpgG family.</text>
</comment>
<accession>A0A1G6L424</accession>
<feature type="chain" id="PRO_5011700841" evidence="6">
    <location>
        <begin position="24"/>
        <end position="499"/>
    </location>
</feature>
<dbReference type="SUPFAM" id="SSF74650">
    <property type="entry name" value="Galactose mutarotase-like"/>
    <property type="match status" value="1"/>
</dbReference>
<dbReference type="PANTHER" id="PTHR30504:SF2">
    <property type="entry name" value="GLUCANS BIOSYNTHESIS PROTEIN G"/>
    <property type="match status" value="1"/>
</dbReference>
<dbReference type="UniPathway" id="UPA00637"/>
<dbReference type="PROSITE" id="PS51318">
    <property type="entry name" value="TAT"/>
    <property type="match status" value="1"/>
</dbReference>
<evidence type="ECO:0000256" key="3">
    <source>
        <dbReference type="ARBA" id="ARBA00009284"/>
    </source>
</evidence>
<evidence type="ECO:0000256" key="4">
    <source>
        <dbReference type="ARBA" id="ARBA00022729"/>
    </source>
</evidence>
<dbReference type="OrthoDB" id="9777817at2"/>
<dbReference type="GO" id="GO:0051274">
    <property type="term" value="P:beta-glucan biosynthetic process"/>
    <property type="evidence" value="ECO:0007669"/>
    <property type="project" value="TreeGrafter"/>
</dbReference>
<dbReference type="EMBL" id="FMZV01000002">
    <property type="protein sequence ID" value="SDC38060.1"/>
    <property type="molecule type" value="Genomic_DNA"/>
</dbReference>
<reference evidence="9" key="1">
    <citation type="submission" date="2016-10" db="EMBL/GenBank/DDBJ databases">
        <authorList>
            <person name="Varghese N."/>
            <person name="Submissions S."/>
        </authorList>
    </citation>
    <scope>NUCLEOTIDE SEQUENCE [LARGE SCALE GENOMIC DNA]</scope>
    <source>
        <strain evidence="9">CGMCC 1.9108</strain>
    </source>
</reference>
<evidence type="ECO:0000256" key="6">
    <source>
        <dbReference type="SAM" id="SignalP"/>
    </source>
</evidence>
<name>A0A1G6L424_9RHOB</name>
<dbReference type="InterPro" id="IPR013783">
    <property type="entry name" value="Ig-like_fold"/>
</dbReference>
<dbReference type="Proteomes" id="UP000199628">
    <property type="component" value="Unassembled WGS sequence"/>
</dbReference>
<comment type="pathway">
    <text evidence="2">Glycan metabolism; osmoregulated periplasmic glucan (OPG) biosynthesis.</text>
</comment>
<dbReference type="Gene3D" id="2.70.98.10">
    <property type="match status" value="1"/>
</dbReference>
<dbReference type="FunFam" id="2.70.98.10:FF:000001">
    <property type="entry name" value="Glucans biosynthesis protein G"/>
    <property type="match status" value="1"/>
</dbReference>
<evidence type="ECO:0000256" key="1">
    <source>
        <dbReference type="ARBA" id="ARBA00004418"/>
    </source>
</evidence>
<keyword evidence="5" id="KW-0574">Periplasm</keyword>
<feature type="domain" description="Glucan biosynthesis periplasmic MdoG C-terminal" evidence="7">
    <location>
        <begin position="30"/>
        <end position="497"/>
    </location>
</feature>
<evidence type="ECO:0000313" key="8">
    <source>
        <dbReference type="EMBL" id="SDC38060.1"/>
    </source>
</evidence>
<proteinExistence type="inferred from homology"/>
<organism evidence="8 9">
    <name type="scientific">Ruegeria marina</name>
    <dbReference type="NCBI Taxonomy" id="639004"/>
    <lineage>
        <taxon>Bacteria</taxon>
        <taxon>Pseudomonadati</taxon>
        <taxon>Pseudomonadota</taxon>
        <taxon>Alphaproteobacteria</taxon>
        <taxon>Rhodobacterales</taxon>
        <taxon>Roseobacteraceae</taxon>
        <taxon>Ruegeria</taxon>
    </lineage>
</organism>
<dbReference type="InterPro" id="IPR011013">
    <property type="entry name" value="Gal_mutarotase_sf_dom"/>
</dbReference>
<dbReference type="InterPro" id="IPR014756">
    <property type="entry name" value="Ig_E-set"/>
</dbReference>
<evidence type="ECO:0000256" key="2">
    <source>
        <dbReference type="ARBA" id="ARBA00005001"/>
    </source>
</evidence>
<dbReference type="GO" id="GO:0003824">
    <property type="term" value="F:catalytic activity"/>
    <property type="evidence" value="ECO:0007669"/>
    <property type="project" value="InterPro"/>
</dbReference>
<feature type="signal peptide" evidence="6">
    <location>
        <begin position="1"/>
        <end position="23"/>
    </location>
</feature>
<dbReference type="InterPro" id="IPR007444">
    <property type="entry name" value="Glucan_biosyn_MdoG_C"/>
</dbReference>
<dbReference type="RefSeq" id="WP_093027607.1">
    <property type="nucleotide sequence ID" value="NZ_FMZV01000002.1"/>
</dbReference>
<evidence type="ECO:0000259" key="7">
    <source>
        <dbReference type="Pfam" id="PF04349"/>
    </source>
</evidence>
<dbReference type="InterPro" id="IPR014438">
    <property type="entry name" value="Glucan_biosyn_MdoG/MdoD"/>
</dbReference>
<dbReference type="GO" id="GO:0030288">
    <property type="term" value="C:outer membrane-bounded periplasmic space"/>
    <property type="evidence" value="ECO:0007669"/>
    <property type="project" value="TreeGrafter"/>
</dbReference>
<evidence type="ECO:0000313" key="9">
    <source>
        <dbReference type="Proteomes" id="UP000199628"/>
    </source>
</evidence>
<evidence type="ECO:0000256" key="5">
    <source>
        <dbReference type="ARBA" id="ARBA00022764"/>
    </source>
</evidence>
<dbReference type="InterPro" id="IPR014718">
    <property type="entry name" value="GH-type_carb-bd"/>
</dbReference>
<dbReference type="AlphaFoldDB" id="A0A1G6L424"/>
<dbReference type="STRING" id="639004.SAMN04488239_102140"/>
<dbReference type="SUPFAM" id="SSF81296">
    <property type="entry name" value="E set domains"/>
    <property type="match status" value="1"/>
</dbReference>
<keyword evidence="4 6" id="KW-0732">Signal</keyword>